<dbReference type="FunFam" id="3.40.50.720:FF:000080">
    <property type="entry name" value="Thiazole biosynthesis adenylyltransferase ThiF"/>
    <property type="match status" value="1"/>
</dbReference>
<proteinExistence type="inferred from homology"/>
<dbReference type="Pfam" id="PF00899">
    <property type="entry name" value="ThiF"/>
    <property type="match status" value="1"/>
</dbReference>
<dbReference type="InterPro" id="IPR000594">
    <property type="entry name" value="ThiF_NAD_FAD-bd"/>
</dbReference>
<dbReference type="Gene3D" id="3.40.50.720">
    <property type="entry name" value="NAD(P)-binding Rossmann-like Domain"/>
    <property type="match status" value="1"/>
</dbReference>
<evidence type="ECO:0000259" key="2">
    <source>
        <dbReference type="Pfam" id="PF00899"/>
    </source>
</evidence>
<name>A0A381TEW7_9ZZZZ</name>
<feature type="domain" description="THIF-type NAD/FAD binding fold" evidence="2">
    <location>
        <begin position="89"/>
        <end position="311"/>
    </location>
</feature>
<dbReference type="GO" id="GO:0005737">
    <property type="term" value="C:cytoplasm"/>
    <property type="evidence" value="ECO:0007669"/>
    <property type="project" value="TreeGrafter"/>
</dbReference>
<dbReference type="GO" id="GO:0016779">
    <property type="term" value="F:nucleotidyltransferase activity"/>
    <property type="evidence" value="ECO:0007669"/>
    <property type="project" value="TreeGrafter"/>
</dbReference>
<dbReference type="AlphaFoldDB" id="A0A381TEW7"/>
<dbReference type="CDD" id="cd00757">
    <property type="entry name" value="ThiF_MoeB_HesA_family"/>
    <property type="match status" value="1"/>
</dbReference>
<dbReference type="SUPFAM" id="SSF69572">
    <property type="entry name" value="Activating enzymes of the ubiquitin-like proteins"/>
    <property type="match status" value="1"/>
</dbReference>
<gene>
    <name evidence="3" type="ORF">METZ01_LOCUS66972</name>
</gene>
<comment type="similarity">
    <text evidence="1">Belongs to the HesA/MoeB/ThiF family.</text>
</comment>
<dbReference type="PANTHER" id="PTHR10953:SF102">
    <property type="entry name" value="ADENYLYLTRANSFERASE AND SULFURTRANSFERASE MOCS3"/>
    <property type="match status" value="1"/>
</dbReference>
<dbReference type="GO" id="GO:0008641">
    <property type="term" value="F:ubiquitin-like modifier activating enzyme activity"/>
    <property type="evidence" value="ECO:0007669"/>
    <property type="project" value="InterPro"/>
</dbReference>
<organism evidence="3">
    <name type="scientific">marine metagenome</name>
    <dbReference type="NCBI Taxonomy" id="408172"/>
    <lineage>
        <taxon>unclassified sequences</taxon>
        <taxon>metagenomes</taxon>
        <taxon>ecological metagenomes</taxon>
    </lineage>
</organism>
<dbReference type="PANTHER" id="PTHR10953">
    <property type="entry name" value="UBIQUITIN-ACTIVATING ENZYME E1"/>
    <property type="match status" value="1"/>
</dbReference>
<dbReference type="EMBL" id="UINC01004410">
    <property type="protein sequence ID" value="SVA14118.1"/>
    <property type="molecule type" value="Genomic_DNA"/>
</dbReference>
<dbReference type="InterPro" id="IPR045886">
    <property type="entry name" value="ThiF/MoeB/HesA"/>
</dbReference>
<accession>A0A381TEW7</accession>
<reference evidence="3" key="1">
    <citation type="submission" date="2018-05" db="EMBL/GenBank/DDBJ databases">
        <authorList>
            <person name="Lanie J.A."/>
            <person name="Ng W.-L."/>
            <person name="Kazmierczak K.M."/>
            <person name="Andrzejewski T.M."/>
            <person name="Davidsen T.M."/>
            <person name="Wayne K.J."/>
            <person name="Tettelin H."/>
            <person name="Glass J.I."/>
            <person name="Rusch D."/>
            <person name="Podicherti R."/>
            <person name="Tsui H.-C.T."/>
            <person name="Winkler M.E."/>
        </authorList>
    </citation>
    <scope>NUCLEOTIDE SEQUENCE</scope>
</reference>
<sequence length="313" mass="34249">VNEGKSFTAIDIRPKEMRIESPLSKLDPVIADIKSIPSINNDLVLICQFGIVTEGIIYEKELKNAHSLLGGAQAWNEFQLAKEDFSRWSRQTVLSEIGLEGQKRLMKAKIVIVGMGGLGCPAAQSLMTAGIGNLRIVDGDTVELSNLHRQPLYSAEDIGRMKVEVAKEKLERLNGDAIVEIEDLYLNKDNGYNIINGTDIVIDATDNISTRILIDRFSKELGVPMVYGGLFQYEGQIGVFNVNGCKGYSDLFPVSQSDQDNCAKTGMLGMLPGIIGNIQALETIKLIVGITPNLAGKLLMYDGMNHSTQTIML</sequence>
<protein>
    <recommendedName>
        <fullName evidence="2">THIF-type NAD/FAD binding fold domain-containing protein</fullName>
    </recommendedName>
</protein>
<feature type="non-terminal residue" evidence="3">
    <location>
        <position position="1"/>
    </location>
</feature>
<evidence type="ECO:0000256" key="1">
    <source>
        <dbReference type="ARBA" id="ARBA00009919"/>
    </source>
</evidence>
<dbReference type="InterPro" id="IPR035985">
    <property type="entry name" value="Ubiquitin-activating_enz"/>
</dbReference>
<dbReference type="GO" id="GO:0004792">
    <property type="term" value="F:thiosulfate-cyanide sulfurtransferase activity"/>
    <property type="evidence" value="ECO:0007669"/>
    <property type="project" value="TreeGrafter"/>
</dbReference>
<evidence type="ECO:0000313" key="3">
    <source>
        <dbReference type="EMBL" id="SVA14118.1"/>
    </source>
</evidence>